<dbReference type="RefSeq" id="WP_254092983.1">
    <property type="nucleotide sequence ID" value="NZ_JAHESC010000047.1"/>
</dbReference>
<comment type="subcellular location">
    <subcellularLocation>
        <location evidence="1">Cell outer membrane</location>
    </subcellularLocation>
</comment>
<accession>A0AAP2DFD1</accession>
<gene>
    <name evidence="9" type="ORF">KK078_24575</name>
</gene>
<keyword evidence="10" id="KW-1185">Reference proteome</keyword>
<evidence type="ECO:0000256" key="3">
    <source>
        <dbReference type="ARBA" id="ARBA00022729"/>
    </source>
</evidence>
<feature type="signal peptide" evidence="6">
    <location>
        <begin position="1"/>
        <end position="23"/>
    </location>
</feature>
<dbReference type="AlphaFoldDB" id="A0AAP2DFD1"/>
<evidence type="ECO:0000256" key="2">
    <source>
        <dbReference type="ARBA" id="ARBA00006275"/>
    </source>
</evidence>
<dbReference type="Gene3D" id="1.25.40.390">
    <property type="match status" value="1"/>
</dbReference>
<evidence type="ECO:0000313" key="10">
    <source>
        <dbReference type="Proteomes" id="UP001319180"/>
    </source>
</evidence>
<evidence type="ECO:0000313" key="9">
    <source>
        <dbReference type="EMBL" id="MBT1689760.1"/>
    </source>
</evidence>
<reference evidence="9 10" key="1">
    <citation type="submission" date="2021-05" db="EMBL/GenBank/DDBJ databases">
        <title>A Polyphasic approach of four new species of the genus Ohtaekwangia: Ohtaekwangia histidinii sp. nov., Ohtaekwangia cretensis sp. nov., Ohtaekwangia indiensis sp. nov., Ohtaekwangia reichenbachii sp. nov. from diverse environment.</title>
        <authorList>
            <person name="Octaviana S."/>
        </authorList>
    </citation>
    <scope>NUCLEOTIDE SEQUENCE [LARGE SCALE GENOMIC DNA]</scope>
    <source>
        <strain evidence="9 10">PWU37</strain>
    </source>
</reference>
<dbReference type="PROSITE" id="PS51257">
    <property type="entry name" value="PROKAR_LIPOPROTEIN"/>
    <property type="match status" value="1"/>
</dbReference>
<dbReference type="Pfam" id="PF07980">
    <property type="entry name" value="SusD_RagB"/>
    <property type="match status" value="1"/>
</dbReference>
<dbReference type="InterPro" id="IPR012944">
    <property type="entry name" value="SusD_RagB_dom"/>
</dbReference>
<name>A0AAP2DFD1_9BACT</name>
<organism evidence="9 10">
    <name type="scientific">Dawidia soli</name>
    <dbReference type="NCBI Taxonomy" id="2782352"/>
    <lineage>
        <taxon>Bacteria</taxon>
        <taxon>Pseudomonadati</taxon>
        <taxon>Bacteroidota</taxon>
        <taxon>Cytophagia</taxon>
        <taxon>Cytophagales</taxon>
        <taxon>Chryseotaleaceae</taxon>
        <taxon>Dawidia</taxon>
    </lineage>
</organism>
<comment type="caution">
    <text evidence="9">The sequence shown here is derived from an EMBL/GenBank/DDBJ whole genome shotgun (WGS) entry which is preliminary data.</text>
</comment>
<dbReference type="InterPro" id="IPR011990">
    <property type="entry name" value="TPR-like_helical_dom_sf"/>
</dbReference>
<evidence type="ECO:0000256" key="4">
    <source>
        <dbReference type="ARBA" id="ARBA00023136"/>
    </source>
</evidence>
<feature type="domain" description="SusD-like N-terminal" evidence="8">
    <location>
        <begin position="22"/>
        <end position="220"/>
    </location>
</feature>
<keyword evidence="3 6" id="KW-0732">Signal</keyword>
<feature type="chain" id="PRO_5043029246" evidence="6">
    <location>
        <begin position="24"/>
        <end position="624"/>
    </location>
</feature>
<dbReference type="EMBL" id="JAHESC010000047">
    <property type="protein sequence ID" value="MBT1689760.1"/>
    <property type="molecule type" value="Genomic_DNA"/>
</dbReference>
<dbReference type="Pfam" id="PF14322">
    <property type="entry name" value="SusD-like_3"/>
    <property type="match status" value="1"/>
</dbReference>
<comment type="similarity">
    <text evidence="2">Belongs to the SusD family.</text>
</comment>
<feature type="domain" description="RagB/SusD" evidence="7">
    <location>
        <begin position="443"/>
        <end position="624"/>
    </location>
</feature>
<proteinExistence type="inferred from homology"/>
<evidence type="ECO:0000256" key="1">
    <source>
        <dbReference type="ARBA" id="ARBA00004442"/>
    </source>
</evidence>
<evidence type="ECO:0000259" key="8">
    <source>
        <dbReference type="Pfam" id="PF14322"/>
    </source>
</evidence>
<dbReference type="GO" id="GO:0009279">
    <property type="term" value="C:cell outer membrane"/>
    <property type="evidence" value="ECO:0007669"/>
    <property type="project" value="UniProtKB-SubCell"/>
</dbReference>
<evidence type="ECO:0000256" key="6">
    <source>
        <dbReference type="SAM" id="SignalP"/>
    </source>
</evidence>
<evidence type="ECO:0000256" key="5">
    <source>
        <dbReference type="ARBA" id="ARBA00023237"/>
    </source>
</evidence>
<keyword evidence="5" id="KW-0998">Cell outer membrane</keyword>
<sequence length="624" mass="70556">MKPIIFYTTLAIGLFLASCSNFLEEEMVATVTQQRYDTPEGIDELVNGGYEALRYNFNDEWSYVLTNYGTDEFTHGLSYASGAFTTQAYNTYIATLAPAEGYIGSFFDNMYAQINICNIGIKKIPQVLPPGDLQNTRLGEVYFLRGFAYYKLVTQFGGVPRKLTPSEKLTLEYTRATDEEIFAVVIGDLRKSVELLPAAVTQNGRIARYAAQHFLAKAYLTRASELYAGFSKESDLDSAIYYAEEVINNSSRKLAADYNDIFKYTAVNGPNESNAEIILAAQFENTQTVLGRFGNRTHMYFLSDYRTYPGMTRDLVNGREFNRLRPTDYTLDIFDRRNDSRFYKSFKTAYLAGYEPTLPKWTTTDAPDPSLVGKLKFNLGDTSIIYIANKPGDTRFTPEYKLHSPARLLVRYNSDGTTDFGNQVFLALSKYLDPFRVSFGDDKGTRDGILARLSETYLIAAEAYGRQGDYTTALRYVNDLRTRAAYKAGETRSRIYYLAEQVPADETTGTAADLQVTEASFTPGTPEATRELYPTGVASKEVMFVHFILNERARELLGEFHRWVDLARTNTLVLRARAFNADAKDNIKDYHIRRPIPQSYLDTNQKGGRPLTAEEKALEQNEGY</sequence>
<evidence type="ECO:0000259" key="7">
    <source>
        <dbReference type="Pfam" id="PF07980"/>
    </source>
</evidence>
<protein>
    <submittedName>
        <fullName evidence="9">RagB/SusD family nutrient uptake outer membrane protein</fullName>
    </submittedName>
</protein>
<dbReference type="InterPro" id="IPR033985">
    <property type="entry name" value="SusD-like_N"/>
</dbReference>
<dbReference type="Proteomes" id="UP001319180">
    <property type="component" value="Unassembled WGS sequence"/>
</dbReference>
<dbReference type="SUPFAM" id="SSF48452">
    <property type="entry name" value="TPR-like"/>
    <property type="match status" value="1"/>
</dbReference>
<keyword evidence="4" id="KW-0472">Membrane</keyword>